<feature type="transmembrane region" description="Helical" evidence="1">
    <location>
        <begin position="34"/>
        <end position="54"/>
    </location>
</feature>
<keyword evidence="1" id="KW-1133">Transmembrane helix</keyword>
<gene>
    <name evidence="2" type="ORF">Q3O60_08425</name>
</gene>
<protein>
    <submittedName>
        <fullName evidence="2">Uncharacterized protein</fullName>
    </submittedName>
</protein>
<reference evidence="2 3" key="1">
    <citation type="submission" date="2023-08" db="EMBL/GenBank/DDBJ databases">
        <authorList>
            <person name="Joshi A."/>
            <person name="Thite S."/>
        </authorList>
    </citation>
    <scope>NUCLEOTIDE SEQUENCE [LARGE SCALE GENOMIC DNA]</scope>
    <source>
        <strain evidence="2 3">AC40</strain>
    </source>
</reference>
<dbReference type="EMBL" id="JAUZVZ010000010">
    <property type="protein sequence ID" value="MDP4536210.1"/>
    <property type="molecule type" value="Genomic_DNA"/>
</dbReference>
<dbReference type="RefSeq" id="WP_305893477.1">
    <property type="nucleotide sequence ID" value="NZ_JAUZVZ010000010.1"/>
</dbReference>
<evidence type="ECO:0000256" key="1">
    <source>
        <dbReference type="SAM" id="Phobius"/>
    </source>
</evidence>
<keyword evidence="1" id="KW-0812">Transmembrane</keyword>
<organism evidence="2 3">
    <name type="scientific">Alkalimonas collagenimarina</name>
    <dbReference type="NCBI Taxonomy" id="400390"/>
    <lineage>
        <taxon>Bacteria</taxon>
        <taxon>Pseudomonadati</taxon>
        <taxon>Pseudomonadota</taxon>
        <taxon>Gammaproteobacteria</taxon>
        <taxon>Alkalimonas</taxon>
    </lineage>
</organism>
<keyword evidence="3" id="KW-1185">Reference proteome</keyword>
<accession>A0ABT9GYR8</accession>
<evidence type="ECO:0000313" key="2">
    <source>
        <dbReference type="EMBL" id="MDP4536210.1"/>
    </source>
</evidence>
<dbReference type="Proteomes" id="UP001231616">
    <property type="component" value="Unassembled WGS sequence"/>
</dbReference>
<keyword evidence="1" id="KW-0472">Membrane</keyword>
<comment type="caution">
    <text evidence="2">The sequence shown here is derived from an EMBL/GenBank/DDBJ whole genome shotgun (WGS) entry which is preliminary data.</text>
</comment>
<evidence type="ECO:0000313" key="3">
    <source>
        <dbReference type="Proteomes" id="UP001231616"/>
    </source>
</evidence>
<proteinExistence type="predicted"/>
<name>A0ABT9GYR8_9GAMM</name>
<sequence>MVRLLFLLPLVMFAAWFWFLQVQGLSIKQGWKGFIYIAIFNAAIALVLLGIMWLTKL</sequence>